<dbReference type="Gene3D" id="2.170.270.10">
    <property type="entry name" value="SET domain"/>
    <property type="match status" value="1"/>
</dbReference>
<dbReference type="SUPFAM" id="SSF82199">
    <property type="entry name" value="SET domain"/>
    <property type="match status" value="1"/>
</dbReference>
<dbReference type="CDD" id="cd20071">
    <property type="entry name" value="SET_SMYD"/>
    <property type="match status" value="1"/>
</dbReference>
<evidence type="ECO:0000313" key="2">
    <source>
        <dbReference type="EMBL" id="TPX44182.1"/>
    </source>
</evidence>
<dbReference type="AlphaFoldDB" id="A0A507CYD4"/>
<organism evidence="2 3">
    <name type="scientific">Synchytrium endobioticum</name>
    <dbReference type="NCBI Taxonomy" id="286115"/>
    <lineage>
        <taxon>Eukaryota</taxon>
        <taxon>Fungi</taxon>
        <taxon>Fungi incertae sedis</taxon>
        <taxon>Chytridiomycota</taxon>
        <taxon>Chytridiomycota incertae sedis</taxon>
        <taxon>Chytridiomycetes</taxon>
        <taxon>Synchytriales</taxon>
        <taxon>Synchytriaceae</taxon>
        <taxon>Synchytrium</taxon>
    </lineage>
</organism>
<proteinExistence type="predicted"/>
<dbReference type="OrthoDB" id="265717at2759"/>
<dbReference type="Pfam" id="PF00856">
    <property type="entry name" value="SET"/>
    <property type="match status" value="1"/>
</dbReference>
<sequence>MPDPEPLHNTASFVGNLPGITNILKYQNYTTNSTQKSILVQYLARFECNDWFIYNPDGSASGEASYPIAALVNHSCCPNVSFGNNERTMVVRALRDIEVGEELLVTYVGDRIGSTRERKDELMDRFYFECQCARCAPPTLLAPRQYGGYPYIDNLLTKSEKPISIEKAQQVLSEALNTPYHISKLNGINLFRIPHIPSRPHTVSTL</sequence>
<dbReference type="EMBL" id="QEAM01000194">
    <property type="protein sequence ID" value="TPX44182.1"/>
    <property type="molecule type" value="Genomic_DNA"/>
</dbReference>
<protein>
    <recommendedName>
        <fullName evidence="1">SET domain-containing protein</fullName>
    </recommendedName>
</protein>
<comment type="caution">
    <text evidence="2">The sequence shown here is derived from an EMBL/GenBank/DDBJ whole genome shotgun (WGS) entry which is preliminary data.</text>
</comment>
<accession>A0A507CYD4</accession>
<dbReference type="VEuPathDB" id="FungiDB:SeMB42_g03262"/>
<dbReference type="InterPro" id="IPR001214">
    <property type="entry name" value="SET_dom"/>
</dbReference>
<dbReference type="Proteomes" id="UP000320475">
    <property type="component" value="Unassembled WGS sequence"/>
</dbReference>
<dbReference type="PANTHER" id="PTHR12197">
    <property type="entry name" value="HISTONE-LYSINE N-METHYLTRANSFERASE SMYD"/>
    <property type="match status" value="1"/>
</dbReference>
<evidence type="ECO:0000259" key="1">
    <source>
        <dbReference type="PROSITE" id="PS50280"/>
    </source>
</evidence>
<reference evidence="2 3" key="1">
    <citation type="journal article" date="2019" name="Sci. Rep.">
        <title>Comparative genomics of chytrid fungi reveal insights into the obligate biotrophic and pathogenic lifestyle of Synchytrium endobioticum.</title>
        <authorList>
            <person name="van de Vossenberg B.T.L.H."/>
            <person name="Warris S."/>
            <person name="Nguyen H.D.T."/>
            <person name="van Gent-Pelzer M.P.E."/>
            <person name="Joly D.L."/>
            <person name="van de Geest H.C."/>
            <person name="Bonants P.J.M."/>
            <person name="Smith D.S."/>
            <person name="Levesque C.A."/>
            <person name="van der Lee T.A.J."/>
        </authorList>
    </citation>
    <scope>NUCLEOTIDE SEQUENCE [LARGE SCALE GENOMIC DNA]</scope>
    <source>
        <strain evidence="2 3">LEV6574</strain>
    </source>
</reference>
<gene>
    <name evidence="2" type="ORF">SeLEV6574_g04659</name>
</gene>
<dbReference type="GO" id="GO:0005634">
    <property type="term" value="C:nucleus"/>
    <property type="evidence" value="ECO:0007669"/>
    <property type="project" value="TreeGrafter"/>
</dbReference>
<dbReference type="PANTHER" id="PTHR12197:SF251">
    <property type="entry name" value="EG:BACR7C10.4 PROTEIN"/>
    <property type="match status" value="1"/>
</dbReference>
<name>A0A507CYD4_9FUNG</name>
<dbReference type="InterPro" id="IPR046341">
    <property type="entry name" value="SET_dom_sf"/>
</dbReference>
<dbReference type="InterPro" id="IPR050869">
    <property type="entry name" value="H3K4_H4K5_MeTrfase"/>
</dbReference>
<evidence type="ECO:0000313" key="3">
    <source>
        <dbReference type="Proteomes" id="UP000320475"/>
    </source>
</evidence>
<dbReference type="PROSITE" id="PS50280">
    <property type="entry name" value="SET"/>
    <property type="match status" value="1"/>
</dbReference>
<feature type="domain" description="SET" evidence="1">
    <location>
        <begin position="1"/>
        <end position="108"/>
    </location>
</feature>
<dbReference type="Gene3D" id="1.10.220.160">
    <property type="match status" value="1"/>
</dbReference>